<name>A0A6G0VSL1_APHCR</name>
<dbReference type="OrthoDB" id="2430314at2759"/>
<reference evidence="4 5" key="1">
    <citation type="submission" date="2019-08" db="EMBL/GenBank/DDBJ databases">
        <title>Whole genome of Aphis craccivora.</title>
        <authorList>
            <person name="Voronova N.V."/>
            <person name="Shulinski R.S."/>
            <person name="Bandarenka Y.V."/>
            <person name="Zhorov D.G."/>
            <person name="Warner D."/>
        </authorList>
    </citation>
    <scope>NUCLEOTIDE SEQUENCE [LARGE SCALE GENOMIC DNA]</scope>
    <source>
        <strain evidence="4">180601</strain>
        <tissue evidence="4">Whole Body</tissue>
    </source>
</reference>
<dbReference type="Proteomes" id="UP000478052">
    <property type="component" value="Unassembled WGS sequence"/>
</dbReference>
<dbReference type="EMBL" id="VUJU01013449">
    <property type="protein sequence ID" value="KAF0704846.1"/>
    <property type="molecule type" value="Genomic_DNA"/>
</dbReference>
<evidence type="ECO:0000313" key="5">
    <source>
        <dbReference type="Proteomes" id="UP000478052"/>
    </source>
</evidence>
<evidence type="ECO:0000313" key="4">
    <source>
        <dbReference type="EMBL" id="KAF0704846.1"/>
    </source>
</evidence>
<dbReference type="InterPro" id="IPR027806">
    <property type="entry name" value="HARBI1_dom"/>
</dbReference>
<proteinExistence type="predicted"/>
<comment type="caution">
    <text evidence="4">The sequence shown here is derived from an EMBL/GenBank/DDBJ whole genome shotgun (WGS) entry which is preliminary data.</text>
</comment>
<gene>
    <name evidence="4" type="ORF">FWK35_00035218</name>
</gene>
<evidence type="ECO:0000256" key="1">
    <source>
        <dbReference type="ARBA" id="ARBA00001968"/>
    </source>
</evidence>
<protein>
    <submittedName>
        <fullName evidence="4">Putative nuclease HARBI1</fullName>
    </submittedName>
</protein>
<sequence length="228" mass="26507">MDINYLNDDLNYDWLDQTICIPKRLGLNVYVIWKTPLKGKFKDLQFFQRFRFPKYIVLEIILPMIYLDDIDCNFDRRGLKIDNITKVLISLRFYASGNDQVFECNLNEAPNLQDTKEQLYLVGEFPGVIGAIDCTHVPIKSPGGENAEIYRNRKGWMSLNFQIICGPKMQIFDRFCRWPGSVHDSRIYNNSRVKLLIGSNALAESSVQNFKQENVRLSRNDVLAIPDK</sequence>
<organism evidence="4 5">
    <name type="scientific">Aphis craccivora</name>
    <name type="common">Cowpea aphid</name>
    <dbReference type="NCBI Taxonomy" id="307492"/>
    <lineage>
        <taxon>Eukaryota</taxon>
        <taxon>Metazoa</taxon>
        <taxon>Ecdysozoa</taxon>
        <taxon>Arthropoda</taxon>
        <taxon>Hexapoda</taxon>
        <taxon>Insecta</taxon>
        <taxon>Pterygota</taxon>
        <taxon>Neoptera</taxon>
        <taxon>Paraneoptera</taxon>
        <taxon>Hemiptera</taxon>
        <taxon>Sternorrhyncha</taxon>
        <taxon>Aphidomorpha</taxon>
        <taxon>Aphidoidea</taxon>
        <taxon>Aphididae</taxon>
        <taxon>Aphidini</taxon>
        <taxon>Aphis</taxon>
        <taxon>Aphis</taxon>
    </lineage>
</organism>
<keyword evidence="2" id="KW-0479">Metal-binding</keyword>
<feature type="non-terminal residue" evidence="4">
    <location>
        <position position="228"/>
    </location>
</feature>
<keyword evidence="5" id="KW-1185">Reference proteome</keyword>
<evidence type="ECO:0000256" key="2">
    <source>
        <dbReference type="ARBA" id="ARBA00022723"/>
    </source>
</evidence>
<evidence type="ECO:0000259" key="3">
    <source>
        <dbReference type="Pfam" id="PF13359"/>
    </source>
</evidence>
<comment type="cofactor">
    <cofactor evidence="1">
        <name>a divalent metal cation</name>
        <dbReference type="ChEBI" id="CHEBI:60240"/>
    </cofactor>
</comment>
<dbReference type="Pfam" id="PF13359">
    <property type="entry name" value="DDE_Tnp_4"/>
    <property type="match status" value="1"/>
</dbReference>
<accession>A0A6G0VSL1</accession>
<dbReference type="GO" id="GO:0046872">
    <property type="term" value="F:metal ion binding"/>
    <property type="evidence" value="ECO:0007669"/>
    <property type="project" value="UniProtKB-KW"/>
</dbReference>
<feature type="domain" description="DDE Tnp4" evidence="3">
    <location>
        <begin position="132"/>
        <end position="196"/>
    </location>
</feature>
<dbReference type="AlphaFoldDB" id="A0A6G0VSL1"/>